<evidence type="ECO:0000256" key="11">
    <source>
        <dbReference type="ARBA" id="ARBA00022963"/>
    </source>
</evidence>
<dbReference type="EMBL" id="JAMXHT010000006">
    <property type="protein sequence ID" value="MCO5399994.1"/>
    <property type="molecule type" value="Genomic_DNA"/>
</dbReference>
<keyword evidence="10 15" id="KW-0106">Calcium</keyword>
<comment type="caution">
    <text evidence="17">The sequence shown here is derived from an EMBL/GenBank/DDBJ whole genome shotgun (WGS) entry which is preliminary data.</text>
</comment>
<evidence type="ECO:0000256" key="3">
    <source>
        <dbReference type="ARBA" id="ARBA00010525"/>
    </source>
</evidence>
<keyword evidence="12 15" id="KW-0443">Lipid metabolism</keyword>
<feature type="region of interest" description="Disordered" evidence="16">
    <location>
        <begin position="161"/>
        <end position="183"/>
    </location>
</feature>
<dbReference type="PANTHER" id="PTHR40457">
    <property type="entry name" value="PHOSPHOLIPASE A1"/>
    <property type="match status" value="1"/>
</dbReference>
<comment type="cofactor">
    <cofactor evidence="15">
        <name>Ca(2+)</name>
        <dbReference type="ChEBI" id="CHEBI:29108"/>
    </cofactor>
    <text evidence="15">Binds 1 Ca(2+) ion per monomer. In the dimeric form the Ca(2+) is bound by different amino acids with binding of each Ca(2+) shared with ligands coming from each monomer. The Ca(2+) ion may have a role in catalysis.</text>
</comment>
<dbReference type="EC" id="3.1.1.4" evidence="15"/>
<evidence type="ECO:0000256" key="16">
    <source>
        <dbReference type="SAM" id="MobiDB-lite"/>
    </source>
</evidence>
<dbReference type="PRINTS" id="PR01486">
    <property type="entry name" value="PHPHLIPASEA1"/>
</dbReference>
<keyword evidence="14 15" id="KW-0998">Cell outer membrane</keyword>
<feature type="signal peptide" evidence="15">
    <location>
        <begin position="1"/>
        <end position="25"/>
    </location>
</feature>
<proteinExistence type="inferred from homology"/>
<feature type="compositionally biased region" description="Low complexity" evidence="16">
    <location>
        <begin position="168"/>
        <end position="183"/>
    </location>
</feature>
<sequence length="435" mass="46650">MPLSPFRSVLAAAVLAACAVPSADAAVAVLQPSRRIDANQPFTLTLVISGDAAQRSYAVPAKLRVTATADLQGAVEVTLNRHSGGAETLHLRPGQVRTVAYTGTLPEVLRGTVRIDMPDLDAAPVLVTLVRGADAPQIAAEGAPAGAVRNAAANGVRPGGALGANPSAQPADANVAPPAPVTVAGAGETLRPAEETARLTFHEPMFATVGAHEGLNVKFQLSFKFRVFQPENPASAAFLDNLYFGYTQFSLWDLGKESAPFRDTNYRPSVFYYRPNIDIPSGLQGGALTRLSFAGGIEHESNGRDGDASRAINTVFVRPTFHFGDLNDYHWKFEPKLYAYLTRTGNTDIAHYRGFGDFRVSYGAPNGWELAATLRKGTRKAYGSVDAQLSYPMSRIFSGTAGYLFVQYFTGYGESLLDYNHKLGSQLRVGYSLSR</sequence>
<evidence type="ECO:0000256" key="14">
    <source>
        <dbReference type="ARBA" id="ARBA00023237"/>
    </source>
</evidence>
<keyword evidence="5" id="KW-1134">Transmembrane beta strand</keyword>
<dbReference type="Pfam" id="PF02253">
    <property type="entry name" value="PLA1"/>
    <property type="match status" value="1"/>
</dbReference>
<evidence type="ECO:0000313" key="18">
    <source>
        <dbReference type="Proteomes" id="UP001162811"/>
    </source>
</evidence>
<evidence type="ECO:0000256" key="9">
    <source>
        <dbReference type="ARBA" id="ARBA00022801"/>
    </source>
</evidence>
<keyword evidence="7 15" id="KW-0479">Metal-binding</keyword>
<gene>
    <name evidence="17" type="ORF">NG900_17490</name>
</gene>
<dbReference type="EC" id="3.1.1.32" evidence="15"/>
<organism evidence="17 18">
    <name type="scientific">Ralstonia soli</name>
    <dbReference type="NCBI Taxonomy" id="2953896"/>
    <lineage>
        <taxon>Bacteria</taxon>
        <taxon>Pseudomonadati</taxon>
        <taxon>Pseudomonadota</taxon>
        <taxon>Betaproteobacteria</taxon>
        <taxon>Burkholderiales</taxon>
        <taxon>Burkholderiaceae</taxon>
        <taxon>Ralstonia</taxon>
    </lineage>
</organism>
<dbReference type="SUPFAM" id="SSF56931">
    <property type="entry name" value="Outer membrane phospholipase A (OMPLA)"/>
    <property type="match status" value="1"/>
</dbReference>
<keyword evidence="9 15" id="KW-0378">Hydrolase</keyword>
<reference evidence="17" key="1">
    <citation type="submission" date="2022-06" db="EMBL/GenBank/DDBJ databases">
        <authorList>
            <person name="Lu C.-H."/>
        </authorList>
    </citation>
    <scope>NUCLEOTIDE SEQUENCE</scope>
    <source>
        <strain evidence="17">21MJYT02-11</strain>
    </source>
</reference>
<dbReference type="InterPro" id="IPR036541">
    <property type="entry name" value="PLipase_A1_sf"/>
</dbReference>
<comment type="similarity">
    <text evidence="3 15">Belongs to the phospholipase A1 family.</text>
</comment>
<reference evidence="17" key="2">
    <citation type="journal article" date="2023" name="Front. Microbiol.">
        <title>Ralstonia chuxiongensis sp. nov., Ralstonia mojiangensis sp. nov., and Ralstonia soli sp. nov., isolated from tobacco fields, are three novel species in the family Burkholderiaceae.</title>
        <authorList>
            <person name="Lu C.H."/>
            <person name="Zhang Y.Y."/>
            <person name="Jiang N."/>
            <person name="Chen W."/>
            <person name="Shao X."/>
            <person name="Zhao Z.M."/>
            <person name="Lu W.L."/>
            <person name="Hu X."/>
            <person name="Xi Y.X."/>
            <person name="Zou S.Y."/>
            <person name="Wei Q.J."/>
            <person name="Lin Z.L."/>
            <person name="Gong L."/>
            <person name="Gai X.T."/>
            <person name="Zhang L.Q."/>
            <person name="Li J.Y."/>
            <person name="Jin Y."/>
            <person name="Xia Z.Y."/>
        </authorList>
    </citation>
    <scope>NUCLEOTIDE SEQUENCE</scope>
    <source>
        <strain evidence="17">21MJYT02-11</strain>
    </source>
</reference>
<keyword evidence="6" id="KW-0812">Transmembrane</keyword>
<evidence type="ECO:0000256" key="4">
    <source>
        <dbReference type="ARBA" id="ARBA00011702"/>
    </source>
</evidence>
<evidence type="ECO:0000256" key="15">
    <source>
        <dbReference type="RuleBase" id="RU366027"/>
    </source>
</evidence>
<evidence type="ECO:0000256" key="13">
    <source>
        <dbReference type="ARBA" id="ARBA00023136"/>
    </source>
</evidence>
<evidence type="ECO:0000313" key="17">
    <source>
        <dbReference type="EMBL" id="MCO5399994.1"/>
    </source>
</evidence>
<dbReference type="CDD" id="cd00541">
    <property type="entry name" value="OMPLA"/>
    <property type="match status" value="1"/>
</dbReference>
<evidence type="ECO:0000256" key="5">
    <source>
        <dbReference type="ARBA" id="ARBA00022452"/>
    </source>
</evidence>
<evidence type="ECO:0000256" key="6">
    <source>
        <dbReference type="ARBA" id="ARBA00022692"/>
    </source>
</evidence>
<accession>A0ABT1ANX9</accession>
<dbReference type="RefSeq" id="WP_252682628.1">
    <property type="nucleotide sequence ID" value="NZ_JAMXHT010000006.1"/>
</dbReference>
<comment type="subunit">
    <text evidence="4 15">Homodimer; dimerization is reversible, and the dimeric form is the active one.</text>
</comment>
<dbReference type="PROSITE" id="PS51257">
    <property type="entry name" value="PROKAR_LIPOPROTEIN"/>
    <property type="match status" value="1"/>
</dbReference>
<keyword evidence="8 15" id="KW-0732">Signal</keyword>
<dbReference type="InterPro" id="IPR003187">
    <property type="entry name" value="PLipase_A1"/>
</dbReference>
<comment type="function">
    <text evidence="15">Hydrolysis of phosphatidylcholine with phospholipase A2 (EC 3.1.1.4) and phospholipase A1 (EC 3.1.1.32) activities.</text>
</comment>
<evidence type="ECO:0000256" key="10">
    <source>
        <dbReference type="ARBA" id="ARBA00022837"/>
    </source>
</evidence>
<keyword evidence="18" id="KW-1185">Reference proteome</keyword>
<comment type="subcellular location">
    <subcellularLocation>
        <location evidence="15">Cell outer membrane</location>
        <topology evidence="15">Multi-pass membrane protein</topology>
    </subcellularLocation>
    <text evidence="15">One of the very few enzymes located there.</text>
</comment>
<dbReference type="Gene3D" id="2.40.230.10">
    <property type="entry name" value="Phospholipase A1"/>
    <property type="match status" value="1"/>
</dbReference>
<evidence type="ECO:0000256" key="7">
    <source>
        <dbReference type="ARBA" id="ARBA00022723"/>
    </source>
</evidence>
<protein>
    <recommendedName>
        <fullName evidence="15">Phospholipase A1</fullName>
        <ecNumber evidence="15">3.1.1.32</ecNumber>
        <ecNumber evidence="15">3.1.1.4</ecNumber>
    </recommendedName>
    <alternativeName>
        <fullName evidence="15">Phosphatidylcholine 1-acylhydrolase</fullName>
    </alternativeName>
</protein>
<comment type="catalytic activity">
    <reaction evidence="1 15">
        <text>a 1,2-diacyl-sn-glycero-3-phosphocholine + H2O = a 2-acyl-sn-glycero-3-phosphocholine + a fatty acid + H(+)</text>
        <dbReference type="Rhea" id="RHEA:18689"/>
        <dbReference type="ChEBI" id="CHEBI:15377"/>
        <dbReference type="ChEBI" id="CHEBI:15378"/>
        <dbReference type="ChEBI" id="CHEBI:28868"/>
        <dbReference type="ChEBI" id="CHEBI:57643"/>
        <dbReference type="ChEBI" id="CHEBI:57875"/>
        <dbReference type="EC" id="3.1.1.32"/>
    </reaction>
</comment>
<evidence type="ECO:0000256" key="2">
    <source>
        <dbReference type="ARBA" id="ARBA00001604"/>
    </source>
</evidence>
<comment type="catalytic activity">
    <reaction evidence="2 15">
        <text>a 1,2-diacyl-sn-glycero-3-phosphocholine + H2O = a 1-acyl-sn-glycero-3-phosphocholine + a fatty acid + H(+)</text>
        <dbReference type="Rhea" id="RHEA:15801"/>
        <dbReference type="ChEBI" id="CHEBI:15377"/>
        <dbReference type="ChEBI" id="CHEBI:15378"/>
        <dbReference type="ChEBI" id="CHEBI:28868"/>
        <dbReference type="ChEBI" id="CHEBI:57643"/>
        <dbReference type="ChEBI" id="CHEBI:58168"/>
        <dbReference type="EC" id="3.1.1.4"/>
    </reaction>
</comment>
<evidence type="ECO:0000256" key="1">
    <source>
        <dbReference type="ARBA" id="ARBA00000111"/>
    </source>
</evidence>
<keyword evidence="13" id="KW-0472">Membrane</keyword>
<evidence type="ECO:0000256" key="12">
    <source>
        <dbReference type="ARBA" id="ARBA00023098"/>
    </source>
</evidence>
<dbReference type="PANTHER" id="PTHR40457:SF1">
    <property type="entry name" value="PHOSPHOLIPASE A1"/>
    <property type="match status" value="1"/>
</dbReference>
<keyword evidence="11 15" id="KW-0442">Lipid degradation</keyword>
<name>A0ABT1ANX9_9RALS</name>
<feature type="chain" id="PRO_5044999703" description="Phospholipase A1" evidence="15">
    <location>
        <begin position="26"/>
        <end position="435"/>
    </location>
</feature>
<dbReference type="Proteomes" id="UP001162811">
    <property type="component" value="Unassembled WGS sequence"/>
</dbReference>
<evidence type="ECO:0000256" key="8">
    <source>
        <dbReference type="ARBA" id="ARBA00022729"/>
    </source>
</evidence>